<protein>
    <recommendedName>
        <fullName evidence="4">DUF4181 domain-containing protein</fullName>
    </recommendedName>
</protein>
<reference evidence="3" key="1">
    <citation type="journal article" date="2019" name="Int. J. Syst. Evol. Microbiol.">
        <title>The Global Catalogue of Microorganisms (GCM) 10K type strain sequencing project: providing services to taxonomists for standard genome sequencing and annotation.</title>
        <authorList>
            <consortium name="The Broad Institute Genomics Platform"/>
            <consortium name="The Broad Institute Genome Sequencing Center for Infectious Disease"/>
            <person name="Wu L."/>
            <person name="Ma J."/>
        </authorList>
    </citation>
    <scope>NUCLEOTIDE SEQUENCE [LARGE SCALE GENOMIC DNA]</scope>
    <source>
        <strain evidence="3">CGMCC 4.1621</strain>
    </source>
</reference>
<keyword evidence="1" id="KW-0812">Transmembrane</keyword>
<name>A0ABW2EMJ0_9BACI</name>
<keyword evidence="3" id="KW-1185">Reference proteome</keyword>
<evidence type="ECO:0000256" key="1">
    <source>
        <dbReference type="SAM" id="Phobius"/>
    </source>
</evidence>
<keyword evidence="1" id="KW-0472">Membrane</keyword>
<keyword evidence="1" id="KW-1133">Transmembrane helix</keyword>
<proteinExistence type="predicted"/>
<evidence type="ECO:0008006" key="4">
    <source>
        <dbReference type="Google" id="ProtNLM"/>
    </source>
</evidence>
<feature type="transmembrane region" description="Helical" evidence="1">
    <location>
        <begin position="7"/>
        <end position="28"/>
    </location>
</feature>
<sequence>MRHPYEPLIQLQLATICIAVILAVVAIFNLEHKWIILIMFYILTISLLIESLVEYKKQQLIPSISQLLRAIILFIFTTILYF</sequence>
<evidence type="ECO:0000313" key="3">
    <source>
        <dbReference type="Proteomes" id="UP001596410"/>
    </source>
</evidence>
<organism evidence="2 3">
    <name type="scientific">Halobacillus seohaensis</name>
    <dbReference type="NCBI Taxonomy" id="447421"/>
    <lineage>
        <taxon>Bacteria</taxon>
        <taxon>Bacillati</taxon>
        <taxon>Bacillota</taxon>
        <taxon>Bacilli</taxon>
        <taxon>Bacillales</taxon>
        <taxon>Bacillaceae</taxon>
        <taxon>Halobacillus</taxon>
    </lineage>
</organism>
<comment type="caution">
    <text evidence="2">The sequence shown here is derived from an EMBL/GenBank/DDBJ whole genome shotgun (WGS) entry which is preliminary data.</text>
</comment>
<dbReference type="Proteomes" id="UP001596410">
    <property type="component" value="Unassembled WGS sequence"/>
</dbReference>
<feature type="transmembrane region" description="Helical" evidence="1">
    <location>
        <begin position="60"/>
        <end position="81"/>
    </location>
</feature>
<dbReference type="EMBL" id="JBHSZV010000025">
    <property type="protein sequence ID" value="MFC7062304.1"/>
    <property type="molecule type" value="Genomic_DNA"/>
</dbReference>
<evidence type="ECO:0000313" key="2">
    <source>
        <dbReference type="EMBL" id="MFC7062304.1"/>
    </source>
</evidence>
<feature type="transmembrane region" description="Helical" evidence="1">
    <location>
        <begin position="34"/>
        <end position="53"/>
    </location>
</feature>
<gene>
    <name evidence="2" type="ORF">ACFQIC_10585</name>
</gene>
<dbReference type="RefSeq" id="WP_204708233.1">
    <property type="nucleotide sequence ID" value="NZ_JBHSZV010000025.1"/>
</dbReference>
<accession>A0ABW2EMJ0</accession>